<dbReference type="GO" id="GO:0016887">
    <property type="term" value="F:ATP hydrolysis activity"/>
    <property type="evidence" value="ECO:0007669"/>
    <property type="project" value="InterPro"/>
</dbReference>
<keyword evidence="21" id="KW-0234">DNA repair</keyword>
<evidence type="ECO:0000256" key="18">
    <source>
        <dbReference type="ARBA" id="ARBA00022917"/>
    </source>
</evidence>
<dbReference type="FunFam" id="3.40.50.300:FF:001195">
    <property type="entry name" value="DNA repair protein rad50"/>
    <property type="match status" value="1"/>
</dbReference>
<organism evidence="31 32">
    <name type="scientific">Aspergillus oryzae</name>
    <name type="common">Yellow koji mold</name>
    <dbReference type="NCBI Taxonomy" id="5062"/>
    <lineage>
        <taxon>Eukaryota</taxon>
        <taxon>Fungi</taxon>
        <taxon>Dikarya</taxon>
        <taxon>Ascomycota</taxon>
        <taxon>Pezizomycotina</taxon>
        <taxon>Eurotiomycetes</taxon>
        <taxon>Eurotiomycetidae</taxon>
        <taxon>Eurotiales</taxon>
        <taxon>Aspergillaceae</taxon>
        <taxon>Aspergillus</taxon>
        <taxon>Aspergillus subgen. Circumdati</taxon>
    </lineage>
</organism>
<dbReference type="GO" id="GO:0051880">
    <property type="term" value="F:G-quadruplex DNA binding"/>
    <property type="evidence" value="ECO:0007669"/>
    <property type="project" value="TreeGrafter"/>
</dbReference>
<dbReference type="GO" id="GO:0005739">
    <property type="term" value="C:mitochondrion"/>
    <property type="evidence" value="ECO:0007669"/>
    <property type="project" value="UniProtKB-ARBA"/>
</dbReference>
<comment type="catalytic activity">
    <reaction evidence="25">
        <text>ATP + H2O = ADP + phosphate + H(+)</text>
        <dbReference type="Rhea" id="RHEA:13065"/>
        <dbReference type="ChEBI" id="CHEBI:15377"/>
        <dbReference type="ChEBI" id="CHEBI:15378"/>
        <dbReference type="ChEBI" id="CHEBI:30616"/>
        <dbReference type="ChEBI" id="CHEBI:43474"/>
        <dbReference type="ChEBI" id="CHEBI:456216"/>
    </reaction>
</comment>
<dbReference type="InterPro" id="IPR015807">
    <property type="entry name" value="His-tRNA-ligase"/>
</dbReference>
<evidence type="ECO:0000256" key="28">
    <source>
        <dbReference type="SAM" id="Coils"/>
    </source>
</evidence>
<sequence length="2049" mass="232332">MQDTRATKAAIELSIPVLYNNAGGPTRRANEILSTVWQDWNFSSNAGHSGGPGTEEDSIGTNQLKSFGHMCESHHFLYWSHRRHVISRRFPASALVSVTRSTNAERQSDLIFRNAGRVSGAEIDCGAMNLIYCPILAKIDKLSILGVRSFDNTRSETIQFHTPLTLIVGYNGSGKTTIIECLKYATTGDLPPNSKGGAFIHDPKLCGEKEVLAQVKLSFKGTSGAKMVSTRSLQLSVKKTTRQQKTLEGQLLMIKDGERTAISSRVAELDQIMPQYLGVSKAILDSVIFCHQDESLWPMSEPSVLKKKFDEIFEAMKYTKAIDNIKSLRKKQNEELAKYKIMEQHAKEDKEKADRAEKRSIKLQQEIETLREETQQLSLEMRRVAELADKAWRESESYSQVLGTLEGKRIEAKSIQSTIDNLKRHLVELDDSDEWLQSNLEQFESKQLQYEQQEEARKENYMEIKEQIERTRQKLGVKQAEYGKFENDKANFERQVERRRRMTKEIARSNNIRGFDNIQDQNDVDEFMRKVRKLLKDQNQTLDRVKREAQGELREVQTALNDIAQQKSALQETKNAAKRQIAANDKESTTYQGKLNEINVDEGVQAALEANIEDIQSHLDQAKGRAKSASWDKEIHDINSEIRGLEDESSRLNSELIDATKRAGDLARLDHLKKELKERERSLETMKGAHGERLSKFVGQDWKPDTLEQEFQHVLEEESKQVSRAENERDGVSRELEQVEFRLKNTKKVLGQRQKALKECIEEIREAINDEPEEFPEVLKQRQAQLDIARKDAEQYAGIGEYMATCLETVKQSKVCRLCHRGFKSDAELQTFRNKLENLVKKAKRDADDEDVKNLEEDLEAARSASTSYDTWSRFQQTEIPELEKEEEQYVLQRDELLNQLEDRDKIVSEKTEKKRDVEALAKTVNTIVRYDGEIKSIRSQIQDLSSKQQDTTSARTLEDIQEEIAAIGEKSRALKKSLSKLTHEKEQTQTEINNLELQLRDVKSNLDNAKFQLERKSDLLARIEEYKNLNNQQREAIAKADRDIEDLTPELLKVQAKYDDISQRAEAREREMQQTISQMSESVHQLELANEEIDAYNERGGPTQLERSKRELENIEKQIGQLEAEQANITKEINKISSQLKDSENTKRQYADNLTYRQATRALDEVTQEIEQLAAQNAEVDRSRFKDESERRTREHNALAAKQAGRMGEMKSKDDQLMQLLADWNTDYKDAASKYKEAHIKVETTKAAVDDLARYGGALDKAIMKYHGLKMEEINAIVGELWQKTYRGTDVDTILIRSDNENAKGNRSYNYRVCMVKQGAEMDMRGRCSAGQKVLASIIIRLALAECFGVNCGLIALDEPTTNLDRDNIRSLAESLHDIIRTRQAQSNFQLIVITHDEEFLRYMQCGDFSDYYYRVSRNEKQKSIIERQSIAEVMDLELEVFPFQLSWMKSTLSSGLLRSARRAIADPVVVTLRRRALTATAAVRPTALKNIISTSSIHDPTIPHYRHSSSSSSSSNLDSSRPVDTMGKEKNNFNLKTPKGTKDWSGSDALLRDRIFTTIADVFKRHGGTALDTPVFELREILAGKYGEDSKLIYDLQDQGGEICSLRYDLTVPFARWLAMNPDVRSMKRYHIAKVYRRDQPAVSKGRMREFYQCDFDVAGTFDPMVPDAEVLKIVTEVFEELGWQGRYSIKINHRKILDGVFEVCGVPADKIRPISSAVDKLDKMPWADVRKEMVEEKGLDGAVADKIETYVVKKGTRDLLETLLKDEALLANASAKAGLEDMGLLMDYLEAFGVLDRISFDMSLARGLDYYTGVIYEVVTEGSAPAVSSSAPEAEKLQKSGKKSKSKGNADDDDRSNDPTLGVGSVAAGGRYDNLVGMFLPKAQIPCVGVSFGVDRIFSITKARLEREKSAEALRSSEVDAFVMAFGGKGFTGMLKERMNVCQTLWNAGVKAEFSYKVKPKLPQQFKAAEQGGVPFAVILGEDELAEGKVRIKEMGLEDGHPEKEGVLVDLASLPAEVKARVARKRDQASAVTQQLEGLNVNAPTN</sequence>
<dbReference type="PANTHER" id="PTHR18867:SF12">
    <property type="entry name" value="DNA REPAIR PROTEIN RAD50"/>
    <property type="match status" value="1"/>
</dbReference>
<dbReference type="Gene3D" id="1.10.287.1490">
    <property type="match status" value="1"/>
</dbReference>
<protein>
    <recommendedName>
        <fullName evidence="8">DNA repair protein RAD50</fullName>
        <ecNumber evidence="7">6.1.1.21</ecNumber>
    </recommendedName>
    <alternativeName>
        <fullName evidence="27">Histidine--tRNA ligase, mitochondrial</fullName>
    </alternativeName>
    <alternativeName>
        <fullName evidence="23">Histidyl-tRNA synthetase</fullName>
    </alternativeName>
</protein>
<dbReference type="InterPro" id="IPR036621">
    <property type="entry name" value="Anticodon-bd_dom_sf"/>
</dbReference>
<keyword evidence="14" id="KW-0227">DNA damage</keyword>
<evidence type="ECO:0000256" key="20">
    <source>
        <dbReference type="ARBA" id="ARBA00023146"/>
    </source>
</evidence>
<evidence type="ECO:0000256" key="16">
    <source>
        <dbReference type="ARBA" id="ARBA00022833"/>
    </source>
</evidence>
<feature type="coiled-coil region" evidence="28">
    <location>
        <begin position="528"/>
        <end position="742"/>
    </location>
</feature>
<keyword evidence="22" id="KW-0539">Nucleus</keyword>
<dbReference type="PROSITE" id="PS50862">
    <property type="entry name" value="AA_TRNA_LIGASE_II"/>
    <property type="match status" value="1"/>
</dbReference>
<feature type="coiled-coil region" evidence="28">
    <location>
        <begin position="451"/>
        <end position="481"/>
    </location>
</feature>
<proteinExistence type="inferred from homology"/>
<evidence type="ECO:0000256" key="13">
    <source>
        <dbReference type="ARBA" id="ARBA00022741"/>
    </source>
</evidence>
<evidence type="ECO:0000256" key="2">
    <source>
        <dbReference type="ARBA" id="ARBA00004123"/>
    </source>
</evidence>
<dbReference type="PANTHER" id="PTHR18867">
    <property type="entry name" value="RAD50"/>
    <property type="match status" value="1"/>
</dbReference>
<evidence type="ECO:0000313" key="31">
    <source>
        <dbReference type="EMBL" id="OOO04274.1"/>
    </source>
</evidence>
<dbReference type="GO" id="GO:0030870">
    <property type="term" value="C:Mre11 complex"/>
    <property type="evidence" value="ECO:0007669"/>
    <property type="project" value="InterPro"/>
</dbReference>
<evidence type="ECO:0000256" key="14">
    <source>
        <dbReference type="ARBA" id="ARBA00022763"/>
    </source>
</evidence>
<dbReference type="Gene3D" id="3.40.50.800">
    <property type="entry name" value="Anticodon-binding domain"/>
    <property type="match status" value="1"/>
</dbReference>
<feature type="domain" description="Aminoacyl-transfer RNA synthetases class-II family profile" evidence="30">
    <location>
        <begin position="1542"/>
        <end position="1900"/>
    </location>
</feature>
<evidence type="ECO:0000256" key="11">
    <source>
        <dbReference type="ARBA" id="ARBA00022598"/>
    </source>
</evidence>
<dbReference type="VEuPathDB" id="FungiDB:AO090009000295"/>
<dbReference type="NCBIfam" id="TIGR00606">
    <property type="entry name" value="rad50"/>
    <property type="match status" value="1"/>
</dbReference>
<evidence type="ECO:0000256" key="27">
    <source>
        <dbReference type="ARBA" id="ARBA00067413"/>
    </source>
</evidence>
<evidence type="ECO:0000256" key="6">
    <source>
        <dbReference type="ARBA" id="ARBA00009439"/>
    </source>
</evidence>
<evidence type="ECO:0000256" key="5">
    <source>
        <dbReference type="ARBA" id="ARBA00008226"/>
    </source>
</evidence>
<evidence type="ECO:0000256" key="8">
    <source>
        <dbReference type="ARBA" id="ARBA00017893"/>
    </source>
</evidence>
<dbReference type="GO" id="GO:0000794">
    <property type="term" value="C:condensed nuclear chromosome"/>
    <property type="evidence" value="ECO:0007669"/>
    <property type="project" value="TreeGrafter"/>
</dbReference>
<dbReference type="GO" id="GO:0000722">
    <property type="term" value="P:telomere maintenance via recombination"/>
    <property type="evidence" value="ECO:0007669"/>
    <property type="project" value="TreeGrafter"/>
</dbReference>
<dbReference type="FunFam" id="3.40.50.300:FF:000947">
    <property type="entry name" value="DNA repair protein RAD50"/>
    <property type="match status" value="1"/>
</dbReference>
<dbReference type="GO" id="GO:0070192">
    <property type="term" value="P:chromosome organization involved in meiotic cell cycle"/>
    <property type="evidence" value="ECO:0007669"/>
    <property type="project" value="TreeGrafter"/>
</dbReference>
<dbReference type="Proteomes" id="UP000190312">
    <property type="component" value="Unassembled WGS sequence"/>
</dbReference>
<evidence type="ECO:0000256" key="10">
    <source>
        <dbReference type="ARBA" id="ARBA00022490"/>
    </source>
</evidence>
<dbReference type="InterPro" id="IPR006195">
    <property type="entry name" value="aa-tRNA-synth_II"/>
</dbReference>
<dbReference type="EMBL" id="MKZY01000011">
    <property type="protein sequence ID" value="OOO04274.1"/>
    <property type="molecule type" value="Genomic_DNA"/>
</dbReference>
<keyword evidence="19 28" id="KW-0175">Coiled coil</keyword>
<dbReference type="InterPro" id="IPR041715">
    <property type="entry name" value="HisRS-like_core"/>
</dbReference>
<dbReference type="EC" id="6.1.1.21" evidence="7"/>
<dbReference type="GO" id="GO:0006302">
    <property type="term" value="P:double-strand break repair"/>
    <property type="evidence" value="ECO:0007669"/>
    <property type="project" value="InterPro"/>
</dbReference>
<evidence type="ECO:0000313" key="32">
    <source>
        <dbReference type="Proteomes" id="UP000190312"/>
    </source>
</evidence>
<evidence type="ECO:0000259" key="30">
    <source>
        <dbReference type="PROSITE" id="PS50862"/>
    </source>
</evidence>
<feature type="region of interest" description="Disordered" evidence="29">
    <location>
        <begin position="1830"/>
        <end position="1866"/>
    </location>
</feature>
<keyword evidence="11" id="KW-0436">Ligase</keyword>
<dbReference type="VEuPathDB" id="FungiDB:AO090009000296"/>
<reference evidence="31 32" key="1">
    <citation type="submission" date="2016-10" db="EMBL/GenBank/DDBJ databases">
        <title>Genome sequencing of Aspergillus oryzae BCC7051.</title>
        <authorList>
            <person name="Thammarongtham C."/>
            <person name="Vorapreeda T."/>
            <person name="Nookaew I."/>
            <person name="Srisuk T."/>
            <person name="Land M."/>
            <person name="Jeennor S."/>
            <person name="Laoteng K."/>
        </authorList>
    </citation>
    <scope>NUCLEOTIDE SEQUENCE [LARGE SCALE GENOMIC DNA]</scope>
    <source>
        <strain evidence="31 32">BCC7051</strain>
    </source>
</reference>
<keyword evidence="18" id="KW-0648">Protein biosynthesis</keyword>
<evidence type="ECO:0000256" key="17">
    <source>
        <dbReference type="ARBA" id="ARBA00022840"/>
    </source>
</evidence>
<comment type="cofactor">
    <cofactor evidence="1">
        <name>Zn(2+)</name>
        <dbReference type="ChEBI" id="CHEBI:29105"/>
    </cofactor>
</comment>
<dbReference type="GO" id="GO:0003691">
    <property type="term" value="F:double-stranded telomeric DNA binding"/>
    <property type="evidence" value="ECO:0007669"/>
    <property type="project" value="TreeGrafter"/>
</dbReference>
<evidence type="ECO:0000256" key="21">
    <source>
        <dbReference type="ARBA" id="ARBA00023204"/>
    </source>
</evidence>
<evidence type="ECO:0000256" key="25">
    <source>
        <dbReference type="ARBA" id="ARBA00049360"/>
    </source>
</evidence>
<evidence type="ECO:0000256" key="29">
    <source>
        <dbReference type="SAM" id="MobiDB-lite"/>
    </source>
</evidence>
<keyword evidence="12" id="KW-0479">Metal-binding</keyword>
<dbReference type="FunFam" id="3.40.50.800:FF:000015">
    <property type="entry name" value="Histidyl-tRNA synthetase, mitochondrial"/>
    <property type="match status" value="1"/>
</dbReference>
<dbReference type="OrthoDB" id="18797at2759"/>
<keyword evidence="13" id="KW-0547">Nucleotide-binding</keyword>
<feature type="compositionally biased region" description="Low complexity" evidence="29">
    <location>
        <begin position="1510"/>
        <end position="1522"/>
    </location>
</feature>
<keyword evidence="9" id="KW-0158">Chromosome</keyword>
<dbReference type="InterPro" id="IPR033656">
    <property type="entry name" value="HisRS_anticodon"/>
</dbReference>
<dbReference type="GO" id="GO:0004821">
    <property type="term" value="F:histidine-tRNA ligase activity"/>
    <property type="evidence" value="ECO:0007669"/>
    <property type="project" value="UniProtKB-EC"/>
</dbReference>
<dbReference type="CDD" id="cd00773">
    <property type="entry name" value="HisRS-like_core"/>
    <property type="match status" value="1"/>
</dbReference>
<evidence type="ECO:0000256" key="12">
    <source>
        <dbReference type="ARBA" id="ARBA00022723"/>
    </source>
</evidence>
<dbReference type="Pfam" id="PF13476">
    <property type="entry name" value="AAA_23"/>
    <property type="match status" value="1"/>
</dbReference>
<accession>A0A1S9D633</accession>
<keyword evidence="10" id="KW-0963">Cytoplasm</keyword>
<dbReference type="InterPro" id="IPR027417">
    <property type="entry name" value="P-loop_NTPase"/>
</dbReference>
<dbReference type="InterPro" id="IPR004584">
    <property type="entry name" value="Rad50_eukaryotes"/>
</dbReference>
<dbReference type="GO" id="GO:0007004">
    <property type="term" value="P:telomere maintenance via telomerase"/>
    <property type="evidence" value="ECO:0007669"/>
    <property type="project" value="TreeGrafter"/>
</dbReference>
<comment type="function">
    <text evidence="26">Catalyzes the aminoacylation of histidyl-tRNA in both the cytoplasm and the mitochondrion.</text>
</comment>
<feature type="coiled-coil region" evidence="28">
    <location>
        <begin position="322"/>
        <end position="390"/>
    </location>
</feature>
<evidence type="ECO:0000256" key="9">
    <source>
        <dbReference type="ARBA" id="ARBA00022454"/>
    </source>
</evidence>
<dbReference type="GO" id="GO:0046872">
    <property type="term" value="F:metal ion binding"/>
    <property type="evidence" value="ECO:0007669"/>
    <property type="project" value="UniProtKB-KW"/>
</dbReference>
<dbReference type="GO" id="GO:0043047">
    <property type="term" value="F:single-stranded telomeric DNA binding"/>
    <property type="evidence" value="ECO:0007669"/>
    <property type="project" value="TreeGrafter"/>
</dbReference>
<dbReference type="CDD" id="cd00859">
    <property type="entry name" value="HisRS_anticodon"/>
    <property type="match status" value="1"/>
</dbReference>
<evidence type="ECO:0000256" key="24">
    <source>
        <dbReference type="ARBA" id="ARBA00047639"/>
    </source>
</evidence>
<dbReference type="GO" id="GO:0006427">
    <property type="term" value="P:histidyl-tRNA aminoacylation"/>
    <property type="evidence" value="ECO:0007669"/>
    <property type="project" value="InterPro"/>
</dbReference>
<comment type="caution">
    <text evidence="31">The sequence shown here is derived from an EMBL/GenBank/DDBJ whole genome shotgun (WGS) entry which is preliminary data.</text>
</comment>
<dbReference type="InterPro" id="IPR045864">
    <property type="entry name" value="aa-tRNA-synth_II/BPL/LPL"/>
</dbReference>
<dbReference type="Pfam" id="PF13558">
    <property type="entry name" value="SbcC_Walker_B"/>
    <property type="match status" value="1"/>
</dbReference>
<dbReference type="SUPFAM" id="SSF55681">
    <property type="entry name" value="Class II aaRS and biotin synthetases"/>
    <property type="match status" value="1"/>
</dbReference>
<keyword evidence="17" id="KW-0067">ATP-binding</keyword>
<evidence type="ECO:0000256" key="19">
    <source>
        <dbReference type="ARBA" id="ARBA00023054"/>
    </source>
</evidence>
<dbReference type="HAMAP" id="MF_00127">
    <property type="entry name" value="His_tRNA_synth"/>
    <property type="match status" value="1"/>
</dbReference>
<dbReference type="GO" id="GO:0005524">
    <property type="term" value="F:ATP binding"/>
    <property type="evidence" value="ECO:0007669"/>
    <property type="project" value="UniProtKB-KW"/>
</dbReference>
<feature type="region of interest" description="Disordered" evidence="29">
    <location>
        <begin position="1504"/>
        <end position="1545"/>
    </location>
</feature>
<dbReference type="Pfam" id="PF13393">
    <property type="entry name" value="tRNA-synt_His"/>
    <property type="match status" value="1"/>
</dbReference>
<dbReference type="InterPro" id="IPR004154">
    <property type="entry name" value="Anticodon-bd"/>
</dbReference>
<evidence type="ECO:0000256" key="26">
    <source>
        <dbReference type="ARBA" id="ARBA00058343"/>
    </source>
</evidence>
<evidence type="ECO:0000256" key="4">
    <source>
        <dbReference type="ARBA" id="ARBA00004496"/>
    </source>
</evidence>
<dbReference type="FunFam" id="3.30.930.10:FF:000021">
    <property type="entry name" value="Probable histidine--tRNA ligase, mitochondrial"/>
    <property type="match status" value="1"/>
</dbReference>
<dbReference type="eggNOG" id="KOG0962">
    <property type="taxonomic scope" value="Eukaryota"/>
</dbReference>
<dbReference type="Gene3D" id="3.30.930.10">
    <property type="entry name" value="Bira Bifunctional Protein, Domain 2"/>
    <property type="match status" value="1"/>
</dbReference>
<comment type="subcellular location">
    <subcellularLocation>
        <location evidence="3">Chromosome</location>
    </subcellularLocation>
    <subcellularLocation>
        <location evidence="4">Cytoplasm</location>
    </subcellularLocation>
    <subcellularLocation>
        <location evidence="2">Nucleus</location>
    </subcellularLocation>
</comment>
<dbReference type="InterPro" id="IPR038729">
    <property type="entry name" value="Rad50/SbcC_AAA"/>
</dbReference>
<evidence type="ECO:0000256" key="3">
    <source>
        <dbReference type="ARBA" id="ARBA00004286"/>
    </source>
</evidence>
<dbReference type="SUPFAM" id="SSF52540">
    <property type="entry name" value="P-loop containing nucleoside triphosphate hydrolases"/>
    <property type="match status" value="2"/>
</dbReference>
<dbReference type="SUPFAM" id="SSF52954">
    <property type="entry name" value="Class II aaRS ABD-related"/>
    <property type="match status" value="1"/>
</dbReference>
<keyword evidence="20" id="KW-0030">Aminoacyl-tRNA synthetase</keyword>
<gene>
    <name evidence="31" type="ORF">OAory_01051210</name>
</gene>
<name>A0A1S9D633_ASPOZ</name>
<feature type="coiled-coil region" evidence="28">
    <location>
        <begin position="958"/>
        <end position="1044"/>
    </location>
</feature>
<dbReference type="Gene3D" id="3.40.50.300">
    <property type="entry name" value="P-loop containing nucleotide triphosphate hydrolases"/>
    <property type="match status" value="2"/>
</dbReference>
<evidence type="ECO:0000256" key="1">
    <source>
        <dbReference type="ARBA" id="ARBA00001947"/>
    </source>
</evidence>
<feature type="coiled-coil region" evidence="28">
    <location>
        <begin position="1080"/>
        <end position="1184"/>
    </location>
</feature>
<evidence type="ECO:0000256" key="22">
    <source>
        <dbReference type="ARBA" id="ARBA00023242"/>
    </source>
</evidence>
<comment type="similarity">
    <text evidence="5">Belongs to the class-II aminoacyl-tRNA synthetase family.</text>
</comment>
<dbReference type="Pfam" id="PF03129">
    <property type="entry name" value="HGTP_anticodon"/>
    <property type="match status" value="1"/>
</dbReference>
<evidence type="ECO:0000256" key="15">
    <source>
        <dbReference type="ARBA" id="ARBA00022801"/>
    </source>
</evidence>
<keyword evidence="15" id="KW-0378">Hydrolase</keyword>
<keyword evidence="16" id="KW-0862">Zinc</keyword>
<evidence type="ECO:0000256" key="7">
    <source>
        <dbReference type="ARBA" id="ARBA00012815"/>
    </source>
</evidence>
<evidence type="ECO:0000256" key="23">
    <source>
        <dbReference type="ARBA" id="ARBA00030619"/>
    </source>
</evidence>
<comment type="catalytic activity">
    <reaction evidence="24">
        <text>tRNA(His) + L-histidine + ATP = L-histidyl-tRNA(His) + AMP + diphosphate + H(+)</text>
        <dbReference type="Rhea" id="RHEA:17313"/>
        <dbReference type="Rhea" id="RHEA-COMP:9665"/>
        <dbReference type="Rhea" id="RHEA-COMP:9689"/>
        <dbReference type="ChEBI" id="CHEBI:15378"/>
        <dbReference type="ChEBI" id="CHEBI:30616"/>
        <dbReference type="ChEBI" id="CHEBI:33019"/>
        <dbReference type="ChEBI" id="CHEBI:57595"/>
        <dbReference type="ChEBI" id="CHEBI:78442"/>
        <dbReference type="ChEBI" id="CHEBI:78527"/>
        <dbReference type="ChEBI" id="CHEBI:456215"/>
        <dbReference type="EC" id="6.1.1.21"/>
    </reaction>
</comment>
<feature type="coiled-coil region" evidence="28">
    <location>
        <begin position="833"/>
        <end position="900"/>
    </location>
</feature>
<comment type="similarity">
    <text evidence="6">Belongs to the SMC family. RAD50 subfamily.</text>
</comment>